<proteinExistence type="predicted"/>
<dbReference type="Proteomes" id="UP000318242">
    <property type="component" value="Unassembled WGS sequence"/>
</dbReference>
<dbReference type="RefSeq" id="WP_141269348.1">
    <property type="nucleotide sequence ID" value="NZ_BJLH01000003.1"/>
</dbReference>
<evidence type="ECO:0000313" key="1">
    <source>
        <dbReference type="EMBL" id="GEA59477.1"/>
    </source>
</evidence>
<keyword evidence="2" id="KW-1185">Reference proteome</keyword>
<sequence>MRKIFKTRFSNKLKADKFLLDSGYRFDGRHGFIKTFHRYIGIQSLPALSTSVSKTNKVVLEKFEARLFADGTLSIFVPSRSPLLGISRIPSPVNKKAPDFTKWKVWLPINKLLYQYSS</sequence>
<protein>
    <submittedName>
        <fullName evidence="1">Uncharacterized protein</fullName>
    </submittedName>
</protein>
<reference evidence="1 2" key="1">
    <citation type="submission" date="2019-06" db="EMBL/GenBank/DDBJ databases">
        <title>Whole genome shotgun sequence of Vibrio comitans NBRC 102076.</title>
        <authorList>
            <person name="Hosoyama A."/>
            <person name="Uohara A."/>
            <person name="Ohji S."/>
            <person name="Ichikawa N."/>
        </authorList>
    </citation>
    <scope>NUCLEOTIDE SEQUENCE [LARGE SCALE GENOMIC DNA]</scope>
    <source>
        <strain evidence="1 2">NBRC 102076</strain>
    </source>
</reference>
<evidence type="ECO:0000313" key="2">
    <source>
        <dbReference type="Proteomes" id="UP000318242"/>
    </source>
</evidence>
<organism evidence="1 2">
    <name type="scientific">Vibrio comitans NBRC 102076</name>
    <dbReference type="NCBI Taxonomy" id="1219078"/>
    <lineage>
        <taxon>Bacteria</taxon>
        <taxon>Pseudomonadati</taxon>
        <taxon>Pseudomonadota</taxon>
        <taxon>Gammaproteobacteria</taxon>
        <taxon>Vibrionales</taxon>
        <taxon>Vibrionaceae</taxon>
        <taxon>Vibrio</taxon>
    </lineage>
</organism>
<dbReference type="AlphaFoldDB" id="A0A4Y3IJE8"/>
<accession>A0A4Y3IJE8</accession>
<dbReference type="EMBL" id="BJLH01000003">
    <property type="protein sequence ID" value="GEA59477.1"/>
    <property type="molecule type" value="Genomic_DNA"/>
</dbReference>
<name>A0A4Y3IJE8_9VIBR</name>
<dbReference type="OrthoDB" id="5873443at2"/>
<comment type="caution">
    <text evidence="1">The sequence shown here is derived from an EMBL/GenBank/DDBJ whole genome shotgun (WGS) entry which is preliminary data.</text>
</comment>
<gene>
    <name evidence="1" type="ORF">VCO01S_06700</name>
</gene>